<dbReference type="PANTHER" id="PTHR46890:SF1">
    <property type="entry name" value="REVERSE TRANSCRIPTASE DOMAIN-CONTAINING PROTEIN"/>
    <property type="match status" value="1"/>
</dbReference>
<comment type="caution">
    <text evidence="1">The sequence shown here is derived from an EMBL/GenBank/DDBJ whole genome shotgun (WGS) entry which is preliminary data.</text>
</comment>
<evidence type="ECO:0000313" key="1">
    <source>
        <dbReference type="EMBL" id="KAL0455486.1"/>
    </source>
</evidence>
<sequence>MFRFDNYLTMSSEFTPTVQRVWQHHIVGTTMFAVTRKLKALKPISEATIEKREISRTMLATKLEQQMLHQRAKVAWMKGGDQCSRIFFHKAVFDIAEDKAPGPDGYSSGSFKAAWPVIGKEVTQAILDFFATGRLLKQVNATLLSLIPKVQNPTLVAEFRPISCCNLLYKELFQGYNQQHLPPRCELKVDIQKAYNTVEWDFLSAALKLFGFPPLFISWIEECITTPTGNGTEIILSPILDWKMMQFDPYRHLCVAMFS</sequence>
<organism evidence="1">
    <name type="scientific">Sesamum latifolium</name>
    <dbReference type="NCBI Taxonomy" id="2727402"/>
    <lineage>
        <taxon>Eukaryota</taxon>
        <taxon>Viridiplantae</taxon>
        <taxon>Streptophyta</taxon>
        <taxon>Embryophyta</taxon>
        <taxon>Tracheophyta</taxon>
        <taxon>Spermatophyta</taxon>
        <taxon>Magnoliopsida</taxon>
        <taxon>eudicotyledons</taxon>
        <taxon>Gunneridae</taxon>
        <taxon>Pentapetalae</taxon>
        <taxon>asterids</taxon>
        <taxon>lamiids</taxon>
        <taxon>Lamiales</taxon>
        <taxon>Pedaliaceae</taxon>
        <taxon>Sesamum</taxon>
    </lineage>
</organism>
<dbReference type="InterPro" id="IPR052343">
    <property type="entry name" value="Retrotransposon-Effector_Assoc"/>
</dbReference>
<name>A0AAW2XT59_9LAMI</name>
<gene>
    <name evidence="1" type="ORF">Slati_0887800</name>
</gene>
<reference evidence="1" key="1">
    <citation type="submission" date="2020-06" db="EMBL/GenBank/DDBJ databases">
        <authorList>
            <person name="Li T."/>
            <person name="Hu X."/>
            <person name="Zhang T."/>
            <person name="Song X."/>
            <person name="Zhang H."/>
            <person name="Dai N."/>
            <person name="Sheng W."/>
            <person name="Hou X."/>
            <person name="Wei L."/>
        </authorList>
    </citation>
    <scope>NUCLEOTIDE SEQUENCE</scope>
    <source>
        <strain evidence="1">KEN1</strain>
        <tissue evidence="1">Leaf</tissue>
    </source>
</reference>
<proteinExistence type="predicted"/>
<protein>
    <recommendedName>
        <fullName evidence="2">Reverse transcriptase domain-containing protein</fullName>
    </recommendedName>
</protein>
<dbReference type="AlphaFoldDB" id="A0AAW2XT59"/>
<reference evidence="1" key="2">
    <citation type="journal article" date="2024" name="Plant">
        <title>Genomic evolution and insights into agronomic trait innovations of Sesamum species.</title>
        <authorList>
            <person name="Miao H."/>
            <person name="Wang L."/>
            <person name="Qu L."/>
            <person name="Liu H."/>
            <person name="Sun Y."/>
            <person name="Le M."/>
            <person name="Wang Q."/>
            <person name="Wei S."/>
            <person name="Zheng Y."/>
            <person name="Lin W."/>
            <person name="Duan Y."/>
            <person name="Cao H."/>
            <person name="Xiong S."/>
            <person name="Wang X."/>
            <person name="Wei L."/>
            <person name="Li C."/>
            <person name="Ma Q."/>
            <person name="Ju M."/>
            <person name="Zhao R."/>
            <person name="Li G."/>
            <person name="Mu C."/>
            <person name="Tian Q."/>
            <person name="Mei H."/>
            <person name="Zhang T."/>
            <person name="Gao T."/>
            <person name="Zhang H."/>
        </authorList>
    </citation>
    <scope>NUCLEOTIDE SEQUENCE</scope>
    <source>
        <strain evidence="1">KEN1</strain>
    </source>
</reference>
<accession>A0AAW2XT59</accession>
<dbReference type="EMBL" id="JACGWN010000003">
    <property type="protein sequence ID" value="KAL0455486.1"/>
    <property type="molecule type" value="Genomic_DNA"/>
</dbReference>
<dbReference type="PANTHER" id="PTHR46890">
    <property type="entry name" value="NON-LTR RETROLELEMENT REVERSE TRANSCRIPTASE-LIKE PROTEIN-RELATED"/>
    <property type="match status" value="1"/>
</dbReference>
<evidence type="ECO:0008006" key="2">
    <source>
        <dbReference type="Google" id="ProtNLM"/>
    </source>
</evidence>